<evidence type="ECO:0000256" key="4">
    <source>
        <dbReference type="ARBA" id="ARBA00022989"/>
    </source>
</evidence>
<name>A0AAV9XAL6_9PEZI</name>
<evidence type="ECO:0000256" key="8">
    <source>
        <dbReference type="SAM" id="SignalP"/>
    </source>
</evidence>
<feature type="domain" description="WSC" evidence="9">
    <location>
        <begin position="45"/>
        <end position="142"/>
    </location>
</feature>
<dbReference type="PANTHER" id="PTHR24269:SF16">
    <property type="entry name" value="PROTEIN SLG1"/>
    <property type="match status" value="1"/>
</dbReference>
<evidence type="ECO:0000313" key="10">
    <source>
        <dbReference type="EMBL" id="KAK6539117.1"/>
    </source>
</evidence>
<proteinExistence type="predicted"/>
<sequence length="172" mass="18213">MQFSINTTILISLLLRLAVAQSMGPTTTESTTPQPTLVVSSGLQGYAYLGCYNETLDTTNQRAVYGGNVTTATDMTVQKCLGICNSMGFEYAGLEYTSECYCGPYLSELSQKLADSDCNFGCAGNNSEACGGALRVTVYKLGKSGSANPIMSPSVLVAVIFACLVSWFVTLL</sequence>
<dbReference type="GO" id="GO:0005886">
    <property type="term" value="C:plasma membrane"/>
    <property type="evidence" value="ECO:0007669"/>
    <property type="project" value="TreeGrafter"/>
</dbReference>
<keyword evidence="3 8" id="KW-0732">Signal</keyword>
<protein>
    <recommendedName>
        <fullName evidence="9">WSC domain-containing protein</fullName>
    </recommendedName>
</protein>
<evidence type="ECO:0000256" key="1">
    <source>
        <dbReference type="ARBA" id="ARBA00004167"/>
    </source>
</evidence>
<feature type="signal peptide" evidence="8">
    <location>
        <begin position="1"/>
        <end position="20"/>
    </location>
</feature>
<keyword evidence="5 7" id="KW-0472">Membrane</keyword>
<dbReference type="PANTHER" id="PTHR24269">
    <property type="entry name" value="KREMEN PROTEIN"/>
    <property type="match status" value="1"/>
</dbReference>
<dbReference type="Proteomes" id="UP001365542">
    <property type="component" value="Unassembled WGS sequence"/>
</dbReference>
<dbReference type="InterPro" id="IPR002889">
    <property type="entry name" value="WSC_carb-bd"/>
</dbReference>
<keyword evidence="6" id="KW-0325">Glycoprotein</keyword>
<evidence type="ECO:0000313" key="11">
    <source>
        <dbReference type="Proteomes" id="UP001365542"/>
    </source>
</evidence>
<comment type="subcellular location">
    <subcellularLocation>
        <location evidence="1">Membrane</location>
        <topology evidence="1">Single-pass membrane protein</topology>
    </subcellularLocation>
</comment>
<evidence type="ECO:0000256" key="7">
    <source>
        <dbReference type="SAM" id="Phobius"/>
    </source>
</evidence>
<dbReference type="InterPro" id="IPR051836">
    <property type="entry name" value="Kremen_rcpt"/>
</dbReference>
<dbReference type="AlphaFoldDB" id="A0AAV9XAL6"/>
<evidence type="ECO:0000256" key="2">
    <source>
        <dbReference type="ARBA" id="ARBA00022692"/>
    </source>
</evidence>
<organism evidence="10 11">
    <name type="scientific">Orbilia ellipsospora</name>
    <dbReference type="NCBI Taxonomy" id="2528407"/>
    <lineage>
        <taxon>Eukaryota</taxon>
        <taxon>Fungi</taxon>
        <taxon>Dikarya</taxon>
        <taxon>Ascomycota</taxon>
        <taxon>Pezizomycotina</taxon>
        <taxon>Orbiliomycetes</taxon>
        <taxon>Orbiliales</taxon>
        <taxon>Orbiliaceae</taxon>
        <taxon>Orbilia</taxon>
    </lineage>
</organism>
<evidence type="ECO:0000256" key="6">
    <source>
        <dbReference type="ARBA" id="ARBA00023180"/>
    </source>
</evidence>
<evidence type="ECO:0000259" key="9">
    <source>
        <dbReference type="PROSITE" id="PS51212"/>
    </source>
</evidence>
<accession>A0AAV9XAL6</accession>
<evidence type="ECO:0000256" key="5">
    <source>
        <dbReference type="ARBA" id="ARBA00023136"/>
    </source>
</evidence>
<comment type="caution">
    <text evidence="10">The sequence shown here is derived from an EMBL/GenBank/DDBJ whole genome shotgun (WGS) entry which is preliminary data.</text>
</comment>
<dbReference type="PROSITE" id="PS51212">
    <property type="entry name" value="WSC"/>
    <property type="match status" value="1"/>
</dbReference>
<evidence type="ECO:0000256" key="3">
    <source>
        <dbReference type="ARBA" id="ARBA00022729"/>
    </source>
</evidence>
<keyword evidence="2 7" id="KW-0812">Transmembrane</keyword>
<keyword evidence="4 7" id="KW-1133">Transmembrane helix</keyword>
<reference evidence="10 11" key="1">
    <citation type="submission" date="2019-10" db="EMBL/GenBank/DDBJ databases">
        <authorList>
            <person name="Palmer J.M."/>
        </authorList>
    </citation>
    <scope>NUCLEOTIDE SEQUENCE [LARGE SCALE GENOMIC DNA]</scope>
    <source>
        <strain evidence="10 11">TWF694</strain>
    </source>
</reference>
<dbReference type="Pfam" id="PF01822">
    <property type="entry name" value="WSC"/>
    <property type="match status" value="1"/>
</dbReference>
<gene>
    <name evidence="10" type="ORF">TWF694_010652</name>
</gene>
<dbReference type="SMART" id="SM00321">
    <property type="entry name" value="WSC"/>
    <property type="match status" value="1"/>
</dbReference>
<keyword evidence="11" id="KW-1185">Reference proteome</keyword>
<dbReference type="EMBL" id="JAVHJO010000007">
    <property type="protein sequence ID" value="KAK6539117.1"/>
    <property type="molecule type" value="Genomic_DNA"/>
</dbReference>
<feature type="transmembrane region" description="Helical" evidence="7">
    <location>
        <begin position="150"/>
        <end position="171"/>
    </location>
</feature>
<feature type="chain" id="PRO_5043339801" description="WSC domain-containing protein" evidence="8">
    <location>
        <begin position="21"/>
        <end position="172"/>
    </location>
</feature>